<dbReference type="OrthoDB" id="9970333at2759"/>
<evidence type="ECO:0000313" key="1">
    <source>
        <dbReference type="EMBL" id="EYC11313.1"/>
    </source>
</evidence>
<evidence type="ECO:0008006" key="3">
    <source>
        <dbReference type="Google" id="ProtNLM"/>
    </source>
</evidence>
<proteinExistence type="predicted"/>
<dbReference type="AlphaFoldDB" id="A0A016U9M0"/>
<dbReference type="GO" id="GO:0003676">
    <property type="term" value="F:nucleic acid binding"/>
    <property type="evidence" value="ECO:0007669"/>
    <property type="project" value="InterPro"/>
</dbReference>
<name>A0A016U9M0_9BILA</name>
<reference evidence="2" key="1">
    <citation type="journal article" date="2015" name="Nat. Genet.">
        <title>The genome and transcriptome of the zoonotic hookworm Ancylostoma ceylanicum identify infection-specific gene families.</title>
        <authorList>
            <person name="Schwarz E.M."/>
            <person name="Hu Y."/>
            <person name="Antoshechkin I."/>
            <person name="Miller M.M."/>
            <person name="Sternberg P.W."/>
            <person name="Aroian R.V."/>
        </authorList>
    </citation>
    <scope>NUCLEOTIDE SEQUENCE</scope>
    <source>
        <strain evidence="2">HY135</strain>
    </source>
</reference>
<dbReference type="EMBL" id="JARK01001387">
    <property type="protein sequence ID" value="EYC11313.1"/>
    <property type="molecule type" value="Genomic_DNA"/>
</dbReference>
<dbReference type="PANTHER" id="PTHR46060:SF1">
    <property type="entry name" value="MARINER MOS1 TRANSPOSASE-LIKE PROTEIN"/>
    <property type="match status" value="1"/>
</dbReference>
<dbReference type="Pfam" id="PF01359">
    <property type="entry name" value="Transposase_1"/>
    <property type="match status" value="1"/>
</dbReference>
<dbReference type="InterPro" id="IPR001888">
    <property type="entry name" value="Transposase_1"/>
</dbReference>
<keyword evidence="2" id="KW-1185">Reference proteome</keyword>
<dbReference type="PANTHER" id="PTHR46060">
    <property type="entry name" value="MARINER MOS1 TRANSPOSASE-LIKE PROTEIN"/>
    <property type="match status" value="1"/>
</dbReference>
<protein>
    <recommendedName>
        <fullName evidence="3">Tc1-like transposase DDE domain-containing protein</fullName>
    </recommendedName>
</protein>
<evidence type="ECO:0000313" key="2">
    <source>
        <dbReference type="Proteomes" id="UP000024635"/>
    </source>
</evidence>
<comment type="caution">
    <text evidence="1">The sequence shown here is derived from an EMBL/GenBank/DDBJ whole genome shotgun (WGS) entry which is preliminary data.</text>
</comment>
<dbReference type="InterPro" id="IPR036397">
    <property type="entry name" value="RNaseH_sf"/>
</dbReference>
<dbReference type="InterPro" id="IPR052709">
    <property type="entry name" value="Transposase-MT_Hybrid"/>
</dbReference>
<sequence length="126" mass="14484">MYYELLSQRHTVTGTVYADQLKKLADAVRERRPRRASVHLLHDDARPHVAKETRDKLDELGWDTVPHPHFSPDIAPSDYHLSHPLDAFLAKKKFTKIGDVGRTVNIFFDSQSPQFWEQGIAGLPIR</sequence>
<accession>A0A016U9M0</accession>
<dbReference type="Gene3D" id="3.30.420.10">
    <property type="entry name" value="Ribonuclease H-like superfamily/Ribonuclease H"/>
    <property type="match status" value="1"/>
</dbReference>
<dbReference type="Proteomes" id="UP000024635">
    <property type="component" value="Unassembled WGS sequence"/>
</dbReference>
<organism evidence="1 2">
    <name type="scientific">Ancylostoma ceylanicum</name>
    <dbReference type="NCBI Taxonomy" id="53326"/>
    <lineage>
        <taxon>Eukaryota</taxon>
        <taxon>Metazoa</taxon>
        <taxon>Ecdysozoa</taxon>
        <taxon>Nematoda</taxon>
        <taxon>Chromadorea</taxon>
        <taxon>Rhabditida</taxon>
        <taxon>Rhabditina</taxon>
        <taxon>Rhabditomorpha</taxon>
        <taxon>Strongyloidea</taxon>
        <taxon>Ancylostomatidae</taxon>
        <taxon>Ancylostomatinae</taxon>
        <taxon>Ancylostoma</taxon>
    </lineage>
</organism>
<gene>
    <name evidence="1" type="primary">Acey_s0051.g2135</name>
    <name evidence="1" type="ORF">Y032_0051g2135</name>
</gene>
<dbReference type="STRING" id="53326.A0A016U9M0"/>